<proteinExistence type="predicted"/>
<evidence type="ECO:0000313" key="3">
    <source>
        <dbReference type="EMBL" id="KAF9787273.1"/>
    </source>
</evidence>
<feature type="compositionally biased region" description="Polar residues" evidence="1">
    <location>
        <begin position="284"/>
        <end position="296"/>
    </location>
</feature>
<evidence type="ECO:0000259" key="2">
    <source>
        <dbReference type="PROSITE" id="PS51011"/>
    </source>
</evidence>
<accession>A0A9P6L804</accession>
<dbReference type="OrthoDB" id="1938591at2759"/>
<reference evidence="3" key="2">
    <citation type="submission" date="2020-11" db="EMBL/GenBank/DDBJ databases">
        <authorList>
            <consortium name="DOE Joint Genome Institute"/>
            <person name="Kuo A."/>
            <person name="Miyauchi S."/>
            <person name="Kiss E."/>
            <person name="Drula E."/>
            <person name="Kohler A."/>
            <person name="Sanchez-Garcia M."/>
            <person name="Andreopoulos B."/>
            <person name="Barry K.W."/>
            <person name="Bonito G."/>
            <person name="Buee M."/>
            <person name="Carver A."/>
            <person name="Chen C."/>
            <person name="Cichocki N."/>
            <person name="Clum A."/>
            <person name="Culley D."/>
            <person name="Crous P.W."/>
            <person name="Fauchery L."/>
            <person name="Girlanda M."/>
            <person name="Hayes R."/>
            <person name="Keri Z."/>
            <person name="Labutti K."/>
            <person name="Lipzen A."/>
            <person name="Lombard V."/>
            <person name="Magnuson J."/>
            <person name="Maillard F."/>
            <person name="Morin E."/>
            <person name="Murat C."/>
            <person name="Nolan M."/>
            <person name="Ohm R."/>
            <person name="Pangilinan J."/>
            <person name="Pereira M."/>
            <person name="Perotto S."/>
            <person name="Peter M."/>
            <person name="Riley R."/>
            <person name="Sitrit Y."/>
            <person name="Stielow B."/>
            <person name="Szollosi G."/>
            <person name="Zifcakova L."/>
            <person name="Stursova M."/>
            <person name="Spatafora J.W."/>
            <person name="Tedersoo L."/>
            <person name="Vaario L.-M."/>
            <person name="Yamada A."/>
            <person name="Yan M."/>
            <person name="Wang P."/>
            <person name="Xu J."/>
            <person name="Bruns T."/>
            <person name="Baldrian P."/>
            <person name="Vilgalys R."/>
            <person name="Henrissat B."/>
            <person name="Grigoriev I.V."/>
            <person name="Hibbett D."/>
            <person name="Nagy L.G."/>
            <person name="Martin F.M."/>
        </authorList>
    </citation>
    <scope>NUCLEOTIDE SEQUENCE</scope>
    <source>
        <strain evidence="3">UH-Tt-Lm1</strain>
    </source>
</reference>
<dbReference type="Gene3D" id="1.10.150.60">
    <property type="entry name" value="ARID DNA-binding domain"/>
    <property type="match status" value="1"/>
</dbReference>
<dbReference type="EMBL" id="WIUZ02000005">
    <property type="protein sequence ID" value="KAF9787273.1"/>
    <property type="molecule type" value="Genomic_DNA"/>
</dbReference>
<feature type="compositionally biased region" description="Low complexity" evidence="1">
    <location>
        <begin position="148"/>
        <end position="194"/>
    </location>
</feature>
<name>A0A9P6L804_9AGAM</name>
<dbReference type="PROSITE" id="PS51011">
    <property type="entry name" value="ARID"/>
    <property type="match status" value="1"/>
</dbReference>
<feature type="region of interest" description="Disordered" evidence="1">
    <location>
        <begin position="263"/>
        <end position="302"/>
    </location>
</feature>
<gene>
    <name evidence="3" type="ORF">BJ322DRAFT_1003281</name>
</gene>
<dbReference type="Proteomes" id="UP000736335">
    <property type="component" value="Unassembled WGS sequence"/>
</dbReference>
<feature type="region of interest" description="Disordered" evidence="1">
    <location>
        <begin position="136"/>
        <end position="198"/>
    </location>
</feature>
<dbReference type="InterPro" id="IPR036431">
    <property type="entry name" value="ARID_dom_sf"/>
</dbReference>
<organism evidence="3 4">
    <name type="scientific">Thelephora terrestris</name>
    <dbReference type="NCBI Taxonomy" id="56493"/>
    <lineage>
        <taxon>Eukaryota</taxon>
        <taxon>Fungi</taxon>
        <taxon>Dikarya</taxon>
        <taxon>Basidiomycota</taxon>
        <taxon>Agaricomycotina</taxon>
        <taxon>Agaricomycetes</taxon>
        <taxon>Thelephorales</taxon>
        <taxon>Thelephoraceae</taxon>
        <taxon>Thelephora</taxon>
    </lineage>
</organism>
<dbReference type="GO" id="GO:0003677">
    <property type="term" value="F:DNA binding"/>
    <property type="evidence" value="ECO:0007669"/>
    <property type="project" value="InterPro"/>
</dbReference>
<keyword evidence="4" id="KW-1185">Reference proteome</keyword>
<feature type="compositionally biased region" description="Basic and acidic residues" evidence="1">
    <location>
        <begin position="263"/>
        <end position="273"/>
    </location>
</feature>
<reference evidence="3" key="1">
    <citation type="journal article" date="2020" name="Nat. Commun.">
        <title>Large-scale genome sequencing of mycorrhizal fungi provides insights into the early evolution of symbiotic traits.</title>
        <authorList>
            <person name="Miyauchi S."/>
            <person name="Kiss E."/>
            <person name="Kuo A."/>
            <person name="Drula E."/>
            <person name="Kohler A."/>
            <person name="Sanchez-Garcia M."/>
            <person name="Morin E."/>
            <person name="Andreopoulos B."/>
            <person name="Barry K.W."/>
            <person name="Bonito G."/>
            <person name="Buee M."/>
            <person name="Carver A."/>
            <person name="Chen C."/>
            <person name="Cichocki N."/>
            <person name="Clum A."/>
            <person name="Culley D."/>
            <person name="Crous P.W."/>
            <person name="Fauchery L."/>
            <person name="Girlanda M."/>
            <person name="Hayes R.D."/>
            <person name="Keri Z."/>
            <person name="LaButti K."/>
            <person name="Lipzen A."/>
            <person name="Lombard V."/>
            <person name="Magnuson J."/>
            <person name="Maillard F."/>
            <person name="Murat C."/>
            <person name="Nolan M."/>
            <person name="Ohm R.A."/>
            <person name="Pangilinan J."/>
            <person name="Pereira M.F."/>
            <person name="Perotto S."/>
            <person name="Peter M."/>
            <person name="Pfister S."/>
            <person name="Riley R."/>
            <person name="Sitrit Y."/>
            <person name="Stielow J.B."/>
            <person name="Szollosi G."/>
            <person name="Zifcakova L."/>
            <person name="Stursova M."/>
            <person name="Spatafora J.W."/>
            <person name="Tedersoo L."/>
            <person name="Vaario L.M."/>
            <person name="Yamada A."/>
            <person name="Yan M."/>
            <person name="Wang P."/>
            <person name="Xu J."/>
            <person name="Bruns T."/>
            <person name="Baldrian P."/>
            <person name="Vilgalys R."/>
            <person name="Dunand C."/>
            <person name="Henrissat B."/>
            <person name="Grigoriev I.V."/>
            <person name="Hibbett D."/>
            <person name="Nagy L.G."/>
            <person name="Martin F.M."/>
        </authorList>
    </citation>
    <scope>NUCLEOTIDE SEQUENCE</scope>
    <source>
        <strain evidence="3">UH-Tt-Lm1</strain>
    </source>
</reference>
<evidence type="ECO:0000313" key="4">
    <source>
        <dbReference type="Proteomes" id="UP000736335"/>
    </source>
</evidence>
<comment type="caution">
    <text evidence="3">The sequence shown here is derived from an EMBL/GenBank/DDBJ whole genome shotgun (WGS) entry which is preliminary data.</text>
</comment>
<sequence length="801" mass="89164">MQQMQKRKQFIQTLGSLMIQRGQPLPQALTGVPIPPGVDPNASPWKNLEPSQTEVGAIRLAGKDFDLYKFFGIVFQTGGGMKAHQTGAWHNVLPLFDLPEQLPPPDSGSTAQFLARLYMNVLVPFEDWYRKNSIMNKGGNPHAQQRYPSSTSTGSSGATPQQQQQQQPNQSIQNAPQRLPPQHQQHQPSHTPTPGMSNMQAHQYNQMAMAQAGMNPNAGNIGMGGMHGMGNMTMSATPDPGNININGMNNSFGLDMDLETRKRKVEEEEEVKRTRQKTGRHSFPSASANRVATPSVPSQPPTIARTRRKITYVPLRHEIDSPGGRNLLNIGPELQRTANHRPLKAIHEWGQVDIDALIMSIRSRLATELSYAITTCSLISVVRDAAKDVPYLTIPQCPDLFDELLDLLEEIAFQGAEDVDDEFDDCGKANGPVQLLTVRDLLEIVQEEETKPFACLRPIRLGEVDRLSGPKQRPGGVVLSVLNIFRNWAGASNDNLEFMARHPSFTNVMLRLCGLASRKNGNTKIRPASPVLSLSDLITVRKDVALIMIGVTMEYRLKDVYEKSPSVGKRVTRRMFGFVSSAVMDPLEVCPPSALWSVPATADCALQIWTRFSHPDEHRKIIASVVPQAWLGELFRSFVYRLPVSAKDFEVITKDAWLGYIEKLIMSIYSLAFLAPPELKKKLKVDKSIGFSGVMLRVLRKFMMNPSQNVREFFHVCSKRGIEAMKLIDDEGEVVVDKTPTTSMPALSFGMGWHEVGEKKVESGFGMLSGFAEDITMSLMLSREVDNTMFGELESMIRVEF</sequence>
<dbReference type="SUPFAM" id="SSF46774">
    <property type="entry name" value="ARID-like"/>
    <property type="match status" value="1"/>
</dbReference>
<dbReference type="AlphaFoldDB" id="A0A9P6L804"/>
<dbReference type="Pfam" id="PF01388">
    <property type="entry name" value="ARID"/>
    <property type="match status" value="1"/>
</dbReference>
<feature type="domain" description="ARID" evidence="2">
    <location>
        <begin position="4"/>
        <end position="130"/>
    </location>
</feature>
<dbReference type="SMART" id="SM01014">
    <property type="entry name" value="ARID"/>
    <property type="match status" value="1"/>
</dbReference>
<dbReference type="InterPro" id="IPR001606">
    <property type="entry name" value="ARID_dom"/>
</dbReference>
<protein>
    <recommendedName>
        <fullName evidence="2">ARID domain-containing protein</fullName>
    </recommendedName>
</protein>
<evidence type="ECO:0000256" key="1">
    <source>
        <dbReference type="SAM" id="MobiDB-lite"/>
    </source>
</evidence>